<organism evidence="8 9">
    <name type="scientific">Ruania alkalisoli</name>
    <dbReference type="NCBI Taxonomy" id="2779775"/>
    <lineage>
        <taxon>Bacteria</taxon>
        <taxon>Bacillati</taxon>
        <taxon>Actinomycetota</taxon>
        <taxon>Actinomycetes</taxon>
        <taxon>Micrococcales</taxon>
        <taxon>Ruaniaceae</taxon>
        <taxon>Ruania</taxon>
    </lineage>
</organism>
<dbReference type="InterPro" id="IPR036467">
    <property type="entry name" value="LS/RS_sf"/>
</dbReference>
<dbReference type="KEGG" id="halt:IM660_02675"/>
<keyword evidence="5 7" id="KW-0808">Transferase</keyword>
<dbReference type="GO" id="GO:0009231">
    <property type="term" value="P:riboflavin biosynthetic process"/>
    <property type="evidence" value="ECO:0007669"/>
    <property type="project" value="UniProtKB-UniRule"/>
</dbReference>
<dbReference type="AlphaFoldDB" id="A0A7M1SUG5"/>
<accession>A0A7M1SUG5</accession>
<dbReference type="GO" id="GO:0009349">
    <property type="term" value="C:riboflavin synthase complex"/>
    <property type="evidence" value="ECO:0007669"/>
    <property type="project" value="UniProtKB-UniRule"/>
</dbReference>
<dbReference type="PANTHER" id="PTHR21058">
    <property type="entry name" value="6,7-DIMETHYL-8-RIBITYLLUMAZINE SYNTHASE DMRL SYNTHASE LUMAZINE SYNTHASE"/>
    <property type="match status" value="1"/>
</dbReference>
<gene>
    <name evidence="7" type="primary">ribH</name>
    <name evidence="8" type="ORF">IM660_02675</name>
</gene>
<evidence type="ECO:0000256" key="1">
    <source>
        <dbReference type="ARBA" id="ARBA00004917"/>
    </source>
</evidence>
<feature type="binding site" evidence="7">
    <location>
        <begin position="89"/>
        <end position="90"/>
    </location>
    <ligand>
        <name>(2S)-2-hydroxy-3-oxobutyl phosphate</name>
        <dbReference type="ChEBI" id="CHEBI:58830"/>
    </ligand>
</feature>
<dbReference type="Gene3D" id="3.40.50.960">
    <property type="entry name" value="Lumazine/riboflavin synthase"/>
    <property type="match status" value="1"/>
</dbReference>
<reference evidence="8 9" key="1">
    <citation type="submission" date="2020-10" db="EMBL/GenBank/DDBJ databases">
        <title>Haloactinobacterium sp. RN3S43, a bacterium isolated from saline soil.</title>
        <authorList>
            <person name="Sun J.-Q."/>
        </authorList>
    </citation>
    <scope>NUCLEOTIDE SEQUENCE [LARGE SCALE GENOMIC DNA]</scope>
    <source>
        <strain evidence="8 9">RN3S43</strain>
    </source>
</reference>
<dbReference type="GO" id="GO:0005829">
    <property type="term" value="C:cytosol"/>
    <property type="evidence" value="ECO:0007669"/>
    <property type="project" value="TreeGrafter"/>
</dbReference>
<name>A0A7M1SUG5_9MICO</name>
<dbReference type="GO" id="GO:0000906">
    <property type="term" value="F:6,7-dimethyl-8-ribityllumazine synthase activity"/>
    <property type="evidence" value="ECO:0007669"/>
    <property type="project" value="UniProtKB-UniRule"/>
</dbReference>
<evidence type="ECO:0000256" key="7">
    <source>
        <dbReference type="HAMAP-Rule" id="MF_00178"/>
    </source>
</evidence>
<feature type="binding site" evidence="7">
    <location>
        <position position="117"/>
    </location>
    <ligand>
        <name>5-amino-6-(D-ribitylamino)uracil</name>
        <dbReference type="ChEBI" id="CHEBI:15934"/>
    </ligand>
</feature>
<sequence length="161" mass="16379">MSTHAPHTGPQIQVPHVPHLRVAVVAARWHEEITTGLLDGALRALADAGIEEPQVVRVPGSFELPVAAGRLARGGFDAVVALGMVLQGTTAHFEYVCHGVTAGLTQVATSTGVPVGFGVLTCSDEAQARDRAGLPGSRQDVGYEATVAAISTAVALAGAGV</sequence>
<evidence type="ECO:0000256" key="6">
    <source>
        <dbReference type="ARBA" id="ARBA00048785"/>
    </source>
</evidence>
<comment type="function">
    <text evidence="7">Catalyzes the formation of 6,7-dimethyl-8-ribityllumazine by condensation of 5-amino-6-(D-ribitylamino)uracil with 3,4-dihydroxy-2-butanone 4-phosphate. This is the penultimate step in the biosynthesis of riboflavin.</text>
</comment>
<keyword evidence="9" id="KW-1185">Reference proteome</keyword>
<dbReference type="UniPathway" id="UPA00275">
    <property type="reaction ID" value="UER00404"/>
</dbReference>
<dbReference type="EC" id="2.5.1.78" evidence="3 7"/>
<dbReference type="NCBIfam" id="TIGR00114">
    <property type="entry name" value="lumazine-synth"/>
    <property type="match status" value="1"/>
</dbReference>
<dbReference type="InterPro" id="IPR002180">
    <property type="entry name" value="LS/RS"/>
</dbReference>
<evidence type="ECO:0000256" key="3">
    <source>
        <dbReference type="ARBA" id="ARBA00012664"/>
    </source>
</evidence>
<evidence type="ECO:0000256" key="4">
    <source>
        <dbReference type="ARBA" id="ARBA00022619"/>
    </source>
</evidence>
<evidence type="ECO:0000256" key="5">
    <source>
        <dbReference type="ARBA" id="ARBA00022679"/>
    </source>
</evidence>
<evidence type="ECO:0000313" key="8">
    <source>
        <dbReference type="EMBL" id="QOR71229.1"/>
    </source>
</evidence>
<protein>
    <recommendedName>
        <fullName evidence="3 7">6,7-dimethyl-8-ribityllumazine synthase</fullName>
        <shortName evidence="7">DMRL synthase</shortName>
        <shortName evidence="7">LS</shortName>
        <shortName evidence="7">Lumazine synthase</shortName>
        <ecNumber evidence="3 7">2.5.1.78</ecNumber>
    </recommendedName>
</protein>
<dbReference type="CDD" id="cd09209">
    <property type="entry name" value="Lumazine_synthase-I"/>
    <property type="match status" value="1"/>
</dbReference>
<dbReference type="Proteomes" id="UP000593758">
    <property type="component" value="Chromosome"/>
</dbReference>
<evidence type="ECO:0000256" key="2">
    <source>
        <dbReference type="ARBA" id="ARBA00007424"/>
    </source>
</evidence>
<dbReference type="PANTHER" id="PTHR21058:SF0">
    <property type="entry name" value="6,7-DIMETHYL-8-RIBITYLLUMAZINE SYNTHASE"/>
    <property type="match status" value="1"/>
</dbReference>
<dbReference type="SUPFAM" id="SSF52121">
    <property type="entry name" value="Lumazine synthase"/>
    <property type="match status" value="1"/>
</dbReference>
<comment type="catalytic activity">
    <reaction evidence="6 7">
        <text>(2S)-2-hydroxy-3-oxobutyl phosphate + 5-amino-6-(D-ribitylamino)uracil = 6,7-dimethyl-8-(1-D-ribityl)lumazine + phosphate + 2 H2O + H(+)</text>
        <dbReference type="Rhea" id="RHEA:26152"/>
        <dbReference type="ChEBI" id="CHEBI:15377"/>
        <dbReference type="ChEBI" id="CHEBI:15378"/>
        <dbReference type="ChEBI" id="CHEBI:15934"/>
        <dbReference type="ChEBI" id="CHEBI:43474"/>
        <dbReference type="ChEBI" id="CHEBI:58201"/>
        <dbReference type="ChEBI" id="CHEBI:58830"/>
        <dbReference type="EC" id="2.5.1.78"/>
    </reaction>
</comment>
<evidence type="ECO:0000313" key="9">
    <source>
        <dbReference type="Proteomes" id="UP000593758"/>
    </source>
</evidence>
<feature type="binding site" evidence="7">
    <location>
        <position position="131"/>
    </location>
    <ligand>
        <name>(2S)-2-hydroxy-3-oxobutyl phosphate</name>
        <dbReference type="ChEBI" id="CHEBI:58830"/>
    </ligand>
</feature>
<dbReference type="Pfam" id="PF00885">
    <property type="entry name" value="DMRL_synthase"/>
    <property type="match status" value="1"/>
</dbReference>
<dbReference type="HAMAP" id="MF_00178">
    <property type="entry name" value="Lumazine_synth"/>
    <property type="match status" value="1"/>
</dbReference>
<keyword evidence="4 7" id="KW-0686">Riboflavin biosynthesis</keyword>
<feature type="binding site" evidence="7">
    <location>
        <begin position="61"/>
        <end position="63"/>
    </location>
    <ligand>
        <name>5-amino-6-(D-ribitylamino)uracil</name>
        <dbReference type="ChEBI" id="CHEBI:15934"/>
    </ligand>
</feature>
<feature type="binding site" evidence="7">
    <location>
        <begin position="84"/>
        <end position="86"/>
    </location>
    <ligand>
        <name>5-amino-6-(D-ribitylamino)uracil</name>
        <dbReference type="ChEBI" id="CHEBI:15934"/>
    </ligand>
</feature>
<feature type="active site" description="Proton donor" evidence="7">
    <location>
        <position position="92"/>
    </location>
</feature>
<dbReference type="EMBL" id="CP063169">
    <property type="protein sequence ID" value="QOR71229.1"/>
    <property type="molecule type" value="Genomic_DNA"/>
</dbReference>
<dbReference type="RefSeq" id="WP_193497894.1">
    <property type="nucleotide sequence ID" value="NZ_CP063169.1"/>
</dbReference>
<comment type="similarity">
    <text evidence="2 7">Belongs to the DMRL synthase family.</text>
</comment>
<proteinExistence type="inferred from homology"/>
<dbReference type="InterPro" id="IPR034964">
    <property type="entry name" value="LS"/>
</dbReference>
<comment type="pathway">
    <text evidence="1 7">Cofactor biosynthesis; riboflavin biosynthesis; riboflavin from 2-hydroxy-3-oxobutyl phosphate and 5-amino-6-(D-ribitylamino)uracil: step 1/2.</text>
</comment>
<feature type="binding site" evidence="7">
    <location>
        <position position="29"/>
    </location>
    <ligand>
        <name>5-amino-6-(D-ribitylamino)uracil</name>
        <dbReference type="ChEBI" id="CHEBI:15934"/>
    </ligand>
</feature>